<feature type="non-terminal residue" evidence="1">
    <location>
        <position position="82"/>
    </location>
</feature>
<keyword evidence="2" id="KW-1185">Reference proteome</keyword>
<sequence length="82" mass="9168">HLFREPDSYLTKLRVFTLGQDVLAREGSRGGGLSFGREFFDAYNLGKVSAGTEATLEQVFLHVVDRVDLDSFFVEPLDVSTK</sequence>
<dbReference type="Proteomes" id="UP000265520">
    <property type="component" value="Unassembled WGS sequence"/>
</dbReference>
<dbReference type="EMBL" id="LXQA010179792">
    <property type="protein sequence ID" value="MCI30463.1"/>
    <property type="molecule type" value="Genomic_DNA"/>
</dbReference>
<reference evidence="1 2" key="1">
    <citation type="journal article" date="2018" name="Front. Plant Sci.">
        <title>Red Clover (Trifolium pratense) and Zigzag Clover (T. medium) - A Picture of Genomic Similarities and Differences.</title>
        <authorList>
            <person name="Dluhosova J."/>
            <person name="Istvanek J."/>
            <person name="Nedelnik J."/>
            <person name="Repkova J."/>
        </authorList>
    </citation>
    <scope>NUCLEOTIDE SEQUENCE [LARGE SCALE GENOMIC DNA]</scope>
    <source>
        <strain evidence="2">cv. 10/8</strain>
        <tissue evidence="1">Leaf</tissue>
    </source>
</reference>
<protein>
    <submittedName>
        <fullName evidence="1">Uncharacterized protein</fullName>
    </submittedName>
</protein>
<name>A0A392R1J4_9FABA</name>
<proteinExistence type="predicted"/>
<dbReference type="AlphaFoldDB" id="A0A392R1J4"/>
<evidence type="ECO:0000313" key="2">
    <source>
        <dbReference type="Proteomes" id="UP000265520"/>
    </source>
</evidence>
<comment type="caution">
    <text evidence="1">The sequence shown here is derived from an EMBL/GenBank/DDBJ whole genome shotgun (WGS) entry which is preliminary data.</text>
</comment>
<organism evidence="1 2">
    <name type="scientific">Trifolium medium</name>
    <dbReference type="NCBI Taxonomy" id="97028"/>
    <lineage>
        <taxon>Eukaryota</taxon>
        <taxon>Viridiplantae</taxon>
        <taxon>Streptophyta</taxon>
        <taxon>Embryophyta</taxon>
        <taxon>Tracheophyta</taxon>
        <taxon>Spermatophyta</taxon>
        <taxon>Magnoliopsida</taxon>
        <taxon>eudicotyledons</taxon>
        <taxon>Gunneridae</taxon>
        <taxon>Pentapetalae</taxon>
        <taxon>rosids</taxon>
        <taxon>fabids</taxon>
        <taxon>Fabales</taxon>
        <taxon>Fabaceae</taxon>
        <taxon>Papilionoideae</taxon>
        <taxon>50 kb inversion clade</taxon>
        <taxon>NPAAA clade</taxon>
        <taxon>Hologalegina</taxon>
        <taxon>IRL clade</taxon>
        <taxon>Trifolieae</taxon>
        <taxon>Trifolium</taxon>
    </lineage>
</organism>
<evidence type="ECO:0000313" key="1">
    <source>
        <dbReference type="EMBL" id="MCI30463.1"/>
    </source>
</evidence>
<accession>A0A392R1J4</accession>
<feature type="non-terminal residue" evidence="1">
    <location>
        <position position="1"/>
    </location>
</feature>